<protein>
    <submittedName>
        <fullName evidence="2">Uncharacterized protein</fullName>
    </submittedName>
</protein>
<sequence>MLQTVDPPDHTDGRCSSSLDDGKRNAGSGRDERHSRCGCTASTQLRPKTGCAELMTARRRCRDEESQAWAARLVLAPGSVRIRLP</sequence>
<dbReference type="AlphaFoldDB" id="A0A2T7EFQ4"/>
<name>A0A2T7EFQ4_9POAL</name>
<evidence type="ECO:0000256" key="1">
    <source>
        <dbReference type="SAM" id="MobiDB-lite"/>
    </source>
</evidence>
<feature type="compositionally biased region" description="Basic and acidic residues" evidence="1">
    <location>
        <begin position="20"/>
        <end position="35"/>
    </location>
</feature>
<keyword evidence="3" id="KW-1185">Reference proteome</keyword>
<dbReference type="EMBL" id="CM009751">
    <property type="protein sequence ID" value="PUZ66660.1"/>
    <property type="molecule type" value="Genomic_DNA"/>
</dbReference>
<dbReference type="Gramene" id="PUZ66660">
    <property type="protein sequence ID" value="PUZ66660"/>
    <property type="gene ID" value="GQ55_3G345400"/>
</dbReference>
<feature type="region of interest" description="Disordered" evidence="1">
    <location>
        <begin position="1"/>
        <end position="38"/>
    </location>
</feature>
<reference evidence="2 3" key="1">
    <citation type="submission" date="2018-04" db="EMBL/GenBank/DDBJ databases">
        <title>WGS assembly of Panicum hallii var. hallii HAL2.</title>
        <authorList>
            <person name="Lovell J."/>
            <person name="Jenkins J."/>
            <person name="Lowry D."/>
            <person name="Mamidi S."/>
            <person name="Sreedasyam A."/>
            <person name="Weng X."/>
            <person name="Barry K."/>
            <person name="Bonette J."/>
            <person name="Campitelli B."/>
            <person name="Daum C."/>
            <person name="Gordon S."/>
            <person name="Gould B."/>
            <person name="Lipzen A."/>
            <person name="MacQueen A."/>
            <person name="Palacio-Mejia J."/>
            <person name="Plott C."/>
            <person name="Shakirov E."/>
            <person name="Shu S."/>
            <person name="Yoshinaga Y."/>
            <person name="Zane M."/>
            <person name="Rokhsar D."/>
            <person name="Grimwood J."/>
            <person name="Schmutz J."/>
            <person name="Juenger T."/>
        </authorList>
    </citation>
    <scope>NUCLEOTIDE SEQUENCE [LARGE SCALE GENOMIC DNA]</scope>
    <source>
        <strain evidence="3">cv. HAL2</strain>
    </source>
</reference>
<proteinExistence type="predicted"/>
<evidence type="ECO:0000313" key="3">
    <source>
        <dbReference type="Proteomes" id="UP000244336"/>
    </source>
</evidence>
<evidence type="ECO:0000313" key="2">
    <source>
        <dbReference type="EMBL" id="PUZ66660.1"/>
    </source>
</evidence>
<gene>
    <name evidence="2" type="ORF">GQ55_3G345400</name>
</gene>
<organism evidence="2 3">
    <name type="scientific">Panicum hallii var. hallii</name>
    <dbReference type="NCBI Taxonomy" id="1504633"/>
    <lineage>
        <taxon>Eukaryota</taxon>
        <taxon>Viridiplantae</taxon>
        <taxon>Streptophyta</taxon>
        <taxon>Embryophyta</taxon>
        <taxon>Tracheophyta</taxon>
        <taxon>Spermatophyta</taxon>
        <taxon>Magnoliopsida</taxon>
        <taxon>Liliopsida</taxon>
        <taxon>Poales</taxon>
        <taxon>Poaceae</taxon>
        <taxon>PACMAD clade</taxon>
        <taxon>Panicoideae</taxon>
        <taxon>Panicodae</taxon>
        <taxon>Paniceae</taxon>
        <taxon>Panicinae</taxon>
        <taxon>Panicum</taxon>
        <taxon>Panicum sect. Panicum</taxon>
    </lineage>
</organism>
<accession>A0A2T7EFQ4</accession>
<dbReference type="Proteomes" id="UP000244336">
    <property type="component" value="Chromosome 3"/>
</dbReference>